<feature type="signal peptide" evidence="1">
    <location>
        <begin position="1"/>
        <end position="20"/>
    </location>
</feature>
<protein>
    <submittedName>
        <fullName evidence="2">DUF3718 domain-containing protein</fullName>
    </submittedName>
</protein>
<dbReference type="EMBL" id="CP137578">
    <property type="protein sequence ID" value="WOX30275.1"/>
    <property type="molecule type" value="Genomic_DNA"/>
</dbReference>
<dbReference type="RefSeq" id="WP_039495709.1">
    <property type="nucleotide sequence ID" value="NZ_CBCSDF010000001.1"/>
</dbReference>
<proteinExistence type="predicted"/>
<dbReference type="AlphaFoldDB" id="A0A8I2H5C2"/>
<name>A0A8I2H5C2_9GAMM</name>
<evidence type="ECO:0000256" key="1">
    <source>
        <dbReference type="SAM" id="SignalP"/>
    </source>
</evidence>
<dbReference type="Proteomes" id="UP001304419">
    <property type="component" value="Chromosome 1"/>
</dbReference>
<dbReference type="EMBL" id="WEIA01000004">
    <property type="protein sequence ID" value="NLR21354.1"/>
    <property type="molecule type" value="Genomic_DNA"/>
</dbReference>
<reference evidence="3 5" key="2">
    <citation type="submission" date="2023-10" db="EMBL/GenBank/DDBJ databases">
        <title>To unveil natural product biosynthetic capacity in Pseudoalteromonas.</title>
        <authorList>
            <person name="Wang J."/>
        </authorList>
    </citation>
    <scope>NUCLEOTIDE SEQUENCE [LARGE SCALE GENOMIC DNA]</scope>
    <source>
        <strain evidence="3 5">DSM 15914</strain>
    </source>
</reference>
<dbReference type="GeneID" id="98335603"/>
<keyword evidence="5" id="KW-1185">Reference proteome</keyword>
<evidence type="ECO:0000313" key="2">
    <source>
        <dbReference type="EMBL" id="NLR21354.1"/>
    </source>
</evidence>
<dbReference type="InterPro" id="IPR022193">
    <property type="entry name" value="DUF3718"/>
</dbReference>
<evidence type="ECO:0000313" key="5">
    <source>
        <dbReference type="Proteomes" id="UP001304419"/>
    </source>
</evidence>
<evidence type="ECO:0000313" key="4">
    <source>
        <dbReference type="Proteomes" id="UP000646877"/>
    </source>
</evidence>
<sequence length="114" mass="12432">MKLFNLVCATSLLIAGTASAADFVAADNSKATKVCMSVVKDNKIHLFHTIKENHLKRRVVEEKLHCNDMPVGKFAATYGFNKAADFLGVDSNVETSIKDIAKLDKKTIFVSGSK</sequence>
<dbReference type="Pfam" id="PF12514">
    <property type="entry name" value="DUF3718"/>
    <property type="match status" value="1"/>
</dbReference>
<gene>
    <name evidence="2" type="ORF">F9Y85_08500</name>
    <name evidence="3" type="ORF">R5H13_08460</name>
</gene>
<evidence type="ECO:0000313" key="3">
    <source>
        <dbReference type="EMBL" id="WOX30275.1"/>
    </source>
</evidence>
<reference evidence="2" key="1">
    <citation type="submission" date="2019-10" db="EMBL/GenBank/DDBJ databases">
        <authorList>
            <person name="Paulsen S."/>
        </authorList>
    </citation>
    <scope>NUCLEOTIDE SEQUENCE</scope>
    <source>
        <strain evidence="2">LMG 19692</strain>
    </source>
</reference>
<feature type="chain" id="PRO_5044460567" evidence="1">
    <location>
        <begin position="21"/>
        <end position="114"/>
    </location>
</feature>
<organism evidence="2 4">
    <name type="scientific">Pseudoalteromonas maricaloris</name>
    <dbReference type="NCBI Taxonomy" id="184924"/>
    <lineage>
        <taxon>Bacteria</taxon>
        <taxon>Pseudomonadati</taxon>
        <taxon>Pseudomonadota</taxon>
        <taxon>Gammaproteobacteria</taxon>
        <taxon>Alteromonadales</taxon>
        <taxon>Pseudoalteromonadaceae</taxon>
        <taxon>Pseudoalteromonas</taxon>
    </lineage>
</organism>
<accession>A0A8I2H5C2</accession>
<dbReference type="Proteomes" id="UP000646877">
    <property type="component" value="Unassembled WGS sequence"/>
</dbReference>
<keyword evidence="1" id="KW-0732">Signal</keyword>